<dbReference type="CDD" id="cd16914">
    <property type="entry name" value="EcfT"/>
    <property type="match status" value="1"/>
</dbReference>
<comment type="subcellular location">
    <subcellularLocation>
        <location evidence="1">Membrane</location>
        <topology evidence="1">Multi-pass membrane protein</topology>
    </subcellularLocation>
</comment>
<feature type="transmembrane region" description="Helical" evidence="6">
    <location>
        <begin position="71"/>
        <end position="90"/>
    </location>
</feature>
<protein>
    <submittedName>
        <fullName evidence="7">Energy-coupling factor transport system permease protein</fullName>
    </submittedName>
</protein>
<keyword evidence="8" id="KW-1185">Reference proteome</keyword>
<name>A0ABU0M1N6_9HYPH</name>
<dbReference type="InterPro" id="IPR003339">
    <property type="entry name" value="ABC/ECF_trnsptr_transmembrane"/>
</dbReference>
<dbReference type="Pfam" id="PF02361">
    <property type="entry name" value="CbiQ"/>
    <property type="match status" value="1"/>
</dbReference>
<accession>A0ABU0M1N6</accession>
<proteinExistence type="inferred from homology"/>
<evidence type="ECO:0000256" key="6">
    <source>
        <dbReference type="SAM" id="Phobius"/>
    </source>
</evidence>
<keyword evidence="3 6" id="KW-0812">Transmembrane</keyword>
<keyword evidence="4 6" id="KW-1133">Transmembrane helix</keyword>
<keyword evidence="5 6" id="KW-0472">Membrane</keyword>
<evidence type="ECO:0000313" key="8">
    <source>
        <dbReference type="Proteomes" id="UP001223743"/>
    </source>
</evidence>
<dbReference type="PANTHER" id="PTHR33514">
    <property type="entry name" value="PROTEIN ABCI12, CHLOROPLASTIC"/>
    <property type="match status" value="1"/>
</dbReference>
<evidence type="ECO:0000256" key="1">
    <source>
        <dbReference type="ARBA" id="ARBA00004141"/>
    </source>
</evidence>
<evidence type="ECO:0000256" key="4">
    <source>
        <dbReference type="ARBA" id="ARBA00022989"/>
    </source>
</evidence>
<dbReference type="PANTHER" id="PTHR33514:SF13">
    <property type="entry name" value="PROTEIN ABCI12, CHLOROPLASTIC"/>
    <property type="match status" value="1"/>
</dbReference>
<feature type="transmembrane region" description="Helical" evidence="6">
    <location>
        <begin position="110"/>
        <end position="129"/>
    </location>
</feature>
<evidence type="ECO:0000313" key="7">
    <source>
        <dbReference type="EMBL" id="MDQ0514770.1"/>
    </source>
</evidence>
<dbReference type="Proteomes" id="UP001223743">
    <property type="component" value="Unassembled WGS sequence"/>
</dbReference>
<evidence type="ECO:0000256" key="5">
    <source>
        <dbReference type="ARBA" id="ARBA00023136"/>
    </source>
</evidence>
<comment type="similarity">
    <text evidence="2">Belongs to the CbiQ family.</text>
</comment>
<comment type="caution">
    <text evidence="7">The sequence shown here is derived from an EMBL/GenBank/DDBJ whole genome shotgun (WGS) entry which is preliminary data.</text>
</comment>
<gene>
    <name evidence="7" type="ORF">QO015_000383</name>
</gene>
<reference evidence="7 8" key="1">
    <citation type="submission" date="2023-07" db="EMBL/GenBank/DDBJ databases">
        <title>Genomic Encyclopedia of Type Strains, Phase IV (KMG-IV): sequencing the most valuable type-strain genomes for metagenomic binning, comparative biology and taxonomic classification.</title>
        <authorList>
            <person name="Goeker M."/>
        </authorList>
    </citation>
    <scope>NUCLEOTIDE SEQUENCE [LARGE SCALE GENOMIC DNA]</scope>
    <source>
        <strain evidence="7 8">B1-1</strain>
    </source>
</reference>
<sequence length="260" mass="28119">MSAGKAGQPSLLFTPGESLLHRANPITSLALMLWMISAAAVLPTIGTTMLTAAAIIVSLVTGVGKRAVKRLLLTMTPIGVALVVVHGLLIERPDFYDHGLISISPSGLDYALKVFMRVAAMLMATLLFVTTTHPADMLKALDQRGVPPGVGYLVASPLLLIEPFSDRAKAIRDAQRVRGLDMTGSWKARIKALPVLLIPLITLALSDLDQRASVLSGRAFRALPRRTVINAPHDSTFQLWLRRLLFALAVLQLGIPLLWR</sequence>
<evidence type="ECO:0000256" key="2">
    <source>
        <dbReference type="ARBA" id="ARBA00008564"/>
    </source>
</evidence>
<organism evidence="7 8">
    <name type="scientific">Kaistia geumhonensis</name>
    <dbReference type="NCBI Taxonomy" id="410839"/>
    <lineage>
        <taxon>Bacteria</taxon>
        <taxon>Pseudomonadati</taxon>
        <taxon>Pseudomonadota</taxon>
        <taxon>Alphaproteobacteria</taxon>
        <taxon>Hyphomicrobiales</taxon>
        <taxon>Kaistiaceae</taxon>
        <taxon>Kaistia</taxon>
    </lineage>
</organism>
<dbReference type="EMBL" id="JAUSWJ010000001">
    <property type="protein sequence ID" value="MDQ0514770.1"/>
    <property type="molecule type" value="Genomic_DNA"/>
</dbReference>
<feature type="transmembrane region" description="Helical" evidence="6">
    <location>
        <begin position="31"/>
        <end position="59"/>
    </location>
</feature>
<dbReference type="RefSeq" id="WP_266281814.1">
    <property type="nucleotide sequence ID" value="NZ_JAPKNF010000001.1"/>
</dbReference>
<evidence type="ECO:0000256" key="3">
    <source>
        <dbReference type="ARBA" id="ARBA00022692"/>
    </source>
</evidence>